<name>A0A0G0C5P4_9BACT</name>
<evidence type="ECO:0000313" key="3">
    <source>
        <dbReference type="Proteomes" id="UP000034457"/>
    </source>
</evidence>
<evidence type="ECO:0000259" key="1">
    <source>
        <dbReference type="Pfam" id="PF01966"/>
    </source>
</evidence>
<dbReference type="AlphaFoldDB" id="A0A0G0C5P4"/>
<proteinExistence type="predicted"/>
<feature type="domain" description="HD" evidence="1">
    <location>
        <begin position="25"/>
        <end position="115"/>
    </location>
</feature>
<accession>A0A0G0C5P4</accession>
<dbReference type="Proteomes" id="UP000034457">
    <property type="component" value="Unassembled WGS sequence"/>
</dbReference>
<dbReference type="STRING" id="1618478.UR68_C0035G0021"/>
<reference evidence="2 3" key="1">
    <citation type="journal article" date="2015" name="Nature">
        <title>rRNA introns, odd ribosomes, and small enigmatic genomes across a large radiation of phyla.</title>
        <authorList>
            <person name="Brown C.T."/>
            <person name="Hug L.A."/>
            <person name="Thomas B.C."/>
            <person name="Sharon I."/>
            <person name="Castelle C.J."/>
            <person name="Singh A."/>
            <person name="Wilkins M.J."/>
            <person name="Williams K.H."/>
            <person name="Banfield J.F."/>
        </authorList>
    </citation>
    <scope>NUCLEOTIDE SEQUENCE [LARGE SCALE GENOMIC DNA]</scope>
</reference>
<comment type="caution">
    <text evidence="2">The sequence shown here is derived from an EMBL/GenBank/DDBJ whole genome shotgun (WGS) entry which is preliminary data.</text>
</comment>
<dbReference type="SUPFAM" id="SSF109604">
    <property type="entry name" value="HD-domain/PDEase-like"/>
    <property type="match status" value="1"/>
</dbReference>
<keyword evidence="2" id="KW-0378">Hydrolase</keyword>
<dbReference type="EMBL" id="LBQC01000035">
    <property type="protein sequence ID" value="KKP71496.1"/>
    <property type="molecule type" value="Genomic_DNA"/>
</dbReference>
<gene>
    <name evidence="2" type="ORF">UR68_C0035G0021</name>
</gene>
<organism evidence="2 3">
    <name type="scientific">Candidatus Roizmanbacteria bacterium GW2011_GWA2_35_19</name>
    <dbReference type="NCBI Taxonomy" id="1618478"/>
    <lineage>
        <taxon>Bacteria</taxon>
        <taxon>Candidatus Roizmaniibacteriota</taxon>
    </lineage>
</organism>
<evidence type="ECO:0000313" key="2">
    <source>
        <dbReference type="EMBL" id="KKP71496.1"/>
    </source>
</evidence>
<dbReference type="GO" id="GO:0016787">
    <property type="term" value="F:hydrolase activity"/>
    <property type="evidence" value="ECO:0007669"/>
    <property type="project" value="UniProtKB-KW"/>
</dbReference>
<dbReference type="Gene3D" id="1.10.3210.10">
    <property type="entry name" value="Hypothetical protein af1432"/>
    <property type="match status" value="1"/>
</dbReference>
<sequence length="197" mass="23525">MNLLYKKIWNLARPYYIKGRPMDVEHIEWMMEKVEEMCKHEEIDESILMPLAILHDVGYSELSDPITVNYYNKDVRRAHMDLGAKIAEKILKTVDYSKNKSKKIINYIKIHDNWAFGEVDIYINDKILGSFKDLDYLWIYTKIGCKAIQKILKKNNLEMLDHLRNEITPIYGKKPFSTEFTKKLRETYLKDREKDLL</sequence>
<dbReference type="Pfam" id="PF01966">
    <property type="entry name" value="HD"/>
    <property type="match status" value="1"/>
</dbReference>
<dbReference type="InterPro" id="IPR006674">
    <property type="entry name" value="HD_domain"/>
</dbReference>
<protein>
    <submittedName>
        <fullName evidence="2">Metal-dependent phosphohydrolase</fullName>
    </submittedName>
</protein>